<organism evidence="1 2">
    <name type="scientific">Paraburkholderia phymatum</name>
    <dbReference type="NCBI Taxonomy" id="148447"/>
    <lineage>
        <taxon>Bacteria</taxon>
        <taxon>Pseudomonadati</taxon>
        <taxon>Pseudomonadota</taxon>
        <taxon>Betaproteobacteria</taxon>
        <taxon>Burkholderiales</taxon>
        <taxon>Burkholderiaceae</taxon>
        <taxon>Paraburkholderia</taxon>
    </lineage>
</organism>
<keyword evidence="2" id="KW-1185">Reference proteome</keyword>
<evidence type="ECO:0000313" key="1">
    <source>
        <dbReference type="EMBL" id="MEX3932173.1"/>
    </source>
</evidence>
<dbReference type="Proteomes" id="UP001558850">
    <property type="component" value="Unassembled WGS sequence"/>
</dbReference>
<proteinExistence type="predicted"/>
<gene>
    <name evidence="1" type="ORF">AB4Y32_10240</name>
</gene>
<accession>A0ACC6TXR8</accession>
<comment type="caution">
    <text evidence="1">The sequence shown here is derived from an EMBL/GenBank/DDBJ whole genome shotgun (WGS) entry which is preliminary data.</text>
</comment>
<reference evidence="1" key="1">
    <citation type="submission" date="2024-07" db="EMBL/GenBank/DDBJ databases">
        <title>A survey of Mimosa microsymbionts across Brazilian biomes reveals a high diversity of Paraburkholderia nodulating endemic species, but also that Cupriavidus is common as a symbiont of widespread species.</title>
        <authorList>
            <person name="Rouws L."/>
            <person name="Barauna A."/>
            <person name="Beukes C."/>
            <person name="Rouws J.R.C."/>
            <person name="De Faria S.M."/>
            <person name="Gross E."/>
            <person name="Bueno Dos Reis Junior F."/>
            <person name="Simon M.F."/>
            <person name="Maluk M."/>
            <person name="Odee D.W."/>
            <person name="Kenicer G."/>
            <person name="Young J.P.W."/>
            <person name="Reis V.M."/>
            <person name="Zilli J."/>
            <person name="James E.K."/>
        </authorList>
    </citation>
    <scope>NUCLEOTIDE SEQUENCE</scope>
    <source>
        <strain evidence="1">EG181B</strain>
    </source>
</reference>
<name>A0ACC6TXR8_9BURK</name>
<evidence type="ECO:0000313" key="2">
    <source>
        <dbReference type="Proteomes" id="UP001558850"/>
    </source>
</evidence>
<dbReference type="EMBL" id="JBFRCH010000004">
    <property type="protein sequence ID" value="MEX3932173.1"/>
    <property type="molecule type" value="Genomic_DNA"/>
</dbReference>
<sequence>MRQGKIAERFDSSADLEWSGAVISREEWIKDPDAAFELWITSSLSNGDREFARNSIAMYGSMLRAFQRFLSDCRPKQNVLTVNADQIMRFLDSLEGRGHTLPRKGQEKRPPQAKIVQSAIQMATKRRYAFLLSKLMVNLIEVGCRQLNPFHEDVPIVAGYDLEPTIIFLSEPEDLLLQDYLLNRLDTSEWWQKRRRIMLLFILATGVNVGEATAAAIDDFMMDSGTLYFCAVRCDSLTKRRIVRYRVPIPMFCCEPIRDWLDERRTYLADSNCDDKTHAYLAFPRREAGGKLSSVAVYFSVNVCLHEIGFQAKDMGPRILRYTFLRRQILQGLSDEAIMSMCGLTTAKTVRRMRDVIRNFDCERP</sequence>
<protein>
    <submittedName>
        <fullName evidence="1">Tyrosine-type recombinase/integrase</fullName>
    </submittedName>
</protein>